<keyword evidence="18" id="KW-1185">Reference proteome</keyword>
<dbReference type="Gene3D" id="6.10.340.10">
    <property type="match status" value="1"/>
</dbReference>
<proteinExistence type="predicted"/>
<comment type="catalytic activity">
    <reaction evidence="1">
        <text>ATP + protein L-histidine = ADP + protein N-phospho-L-histidine.</text>
        <dbReference type="EC" id="2.7.13.3"/>
    </reaction>
</comment>
<evidence type="ECO:0000256" key="1">
    <source>
        <dbReference type="ARBA" id="ARBA00000085"/>
    </source>
</evidence>
<name>A0ABS4KH67_9FIRM</name>
<keyword evidence="4" id="KW-0597">Phosphoprotein</keyword>
<evidence type="ECO:0000259" key="15">
    <source>
        <dbReference type="PROSITE" id="PS50109"/>
    </source>
</evidence>
<dbReference type="InterPro" id="IPR036097">
    <property type="entry name" value="HisK_dim/P_sf"/>
</dbReference>
<dbReference type="Pfam" id="PF02518">
    <property type="entry name" value="HATPase_c"/>
    <property type="match status" value="1"/>
</dbReference>
<organism evidence="17 18">
    <name type="scientific">Acetoanaerobium pronyense</name>
    <dbReference type="NCBI Taxonomy" id="1482736"/>
    <lineage>
        <taxon>Bacteria</taxon>
        <taxon>Bacillati</taxon>
        <taxon>Bacillota</taxon>
        <taxon>Clostridia</taxon>
        <taxon>Peptostreptococcales</taxon>
        <taxon>Filifactoraceae</taxon>
        <taxon>Acetoanaerobium</taxon>
    </lineage>
</organism>
<evidence type="ECO:0000256" key="4">
    <source>
        <dbReference type="ARBA" id="ARBA00022553"/>
    </source>
</evidence>
<dbReference type="SUPFAM" id="SSF47384">
    <property type="entry name" value="Homodimeric domain of signal transducing histidine kinase"/>
    <property type="match status" value="1"/>
</dbReference>
<evidence type="ECO:0000313" key="18">
    <source>
        <dbReference type="Proteomes" id="UP001314903"/>
    </source>
</evidence>
<dbReference type="CDD" id="cd00075">
    <property type="entry name" value="HATPase"/>
    <property type="match status" value="1"/>
</dbReference>
<dbReference type="InterPro" id="IPR003660">
    <property type="entry name" value="HAMP_dom"/>
</dbReference>
<dbReference type="PROSITE" id="PS50109">
    <property type="entry name" value="HIS_KIN"/>
    <property type="match status" value="1"/>
</dbReference>
<keyword evidence="6 14" id="KW-0812">Transmembrane</keyword>
<dbReference type="SUPFAM" id="SSF158472">
    <property type="entry name" value="HAMP domain-like"/>
    <property type="match status" value="1"/>
</dbReference>
<dbReference type="CDD" id="cd00082">
    <property type="entry name" value="HisKA"/>
    <property type="match status" value="1"/>
</dbReference>
<keyword evidence="11 14" id="KW-0472">Membrane</keyword>
<evidence type="ECO:0000256" key="10">
    <source>
        <dbReference type="ARBA" id="ARBA00023026"/>
    </source>
</evidence>
<evidence type="ECO:0000256" key="8">
    <source>
        <dbReference type="ARBA" id="ARBA00022989"/>
    </source>
</evidence>
<feature type="transmembrane region" description="Helical" evidence="14">
    <location>
        <begin position="138"/>
        <end position="157"/>
    </location>
</feature>
<evidence type="ECO:0000256" key="12">
    <source>
        <dbReference type="ARBA" id="ARBA00037219"/>
    </source>
</evidence>
<dbReference type="Pfam" id="PF00512">
    <property type="entry name" value="HisKA"/>
    <property type="match status" value="1"/>
</dbReference>
<evidence type="ECO:0000256" key="13">
    <source>
        <dbReference type="ARBA" id="ARBA00040841"/>
    </source>
</evidence>
<keyword evidence="5" id="KW-0808">Transferase</keyword>
<evidence type="ECO:0000256" key="6">
    <source>
        <dbReference type="ARBA" id="ARBA00022692"/>
    </source>
</evidence>
<dbReference type="Gene3D" id="3.30.565.10">
    <property type="entry name" value="Histidine kinase-like ATPase, C-terminal domain"/>
    <property type="match status" value="1"/>
</dbReference>
<gene>
    <name evidence="17" type="ORF">J2Z35_000265</name>
</gene>
<dbReference type="InterPro" id="IPR050398">
    <property type="entry name" value="HssS/ArlS-like"/>
</dbReference>
<protein>
    <recommendedName>
        <fullName evidence="13">Heme sensor protein HssS</fullName>
        <ecNumber evidence="3">2.7.13.3</ecNumber>
    </recommendedName>
</protein>
<keyword evidence="8 14" id="KW-1133">Transmembrane helix</keyword>
<keyword evidence="10" id="KW-0843">Virulence</keyword>
<evidence type="ECO:0000256" key="5">
    <source>
        <dbReference type="ARBA" id="ARBA00022679"/>
    </source>
</evidence>
<evidence type="ECO:0000256" key="14">
    <source>
        <dbReference type="SAM" id="Phobius"/>
    </source>
</evidence>
<dbReference type="InterPro" id="IPR003594">
    <property type="entry name" value="HATPase_dom"/>
</dbReference>
<dbReference type="PANTHER" id="PTHR45528">
    <property type="entry name" value="SENSOR HISTIDINE KINASE CPXA"/>
    <property type="match status" value="1"/>
</dbReference>
<dbReference type="PANTHER" id="PTHR45528:SF11">
    <property type="entry name" value="HISTIDINE KINASE"/>
    <property type="match status" value="1"/>
</dbReference>
<dbReference type="EMBL" id="JAGGLI010000002">
    <property type="protein sequence ID" value="MBP2026476.1"/>
    <property type="molecule type" value="Genomic_DNA"/>
</dbReference>
<evidence type="ECO:0000256" key="7">
    <source>
        <dbReference type="ARBA" id="ARBA00022777"/>
    </source>
</evidence>
<dbReference type="SUPFAM" id="SSF55874">
    <property type="entry name" value="ATPase domain of HSP90 chaperone/DNA topoisomerase II/histidine kinase"/>
    <property type="match status" value="1"/>
</dbReference>
<accession>A0ABS4KH67</accession>
<dbReference type="SMART" id="SM00387">
    <property type="entry name" value="HATPase_c"/>
    <property type="match status" value="1"/>
</dbReference>
<evidence type="ECO:0000259" key="16">
    <source>
        <dbReference type="PROSITE" id="PS50885"/>
    </source>
</evidence>
<reference evidence="17 18" key="1">
    <citation type="submission" date="2021-03" db="EMBL/GenBank/DDBJ databases">
        <title>Genomic Encyclopedia of Type Strains, Phase IV (KMG-IV): sequencing the most valuable type-strain genomes for metagenomic binning, comparative biology and taxonomic classification.</title>
        <authorList>
            <person name="Goeker M."/>
        </authorList>
    </citation>
    <scope>NUCLEOTIDE SEQUENCE [LARGE SCALE GENOMIC DNA]</scope>
    <source>
        <strain evidence="17 18">DSM 27512</strain>
    </source>
</reference>
<evidence type="ECO:0000256" key="9">
    <source>
        <dbReference type="ARBA" id="ARBA00023012"/>
    </source>
</evidence>
<comment type="caution">
    <text evidence="17">The sequence shown here is derived from an EMBL/GenBank/DDBJ whole genome shotgun (WGS) entry which is preliminary data.</text>
</comment>
<dbReference type="InterPro" id="IPR003661">
    <property type="entry name" value="HisK_dim/P_dom"/>
</dbReference>
<evidence type="ECO:0000256" key="3">
    <source>
        <dbReference type="ARBA" id="ARBA00012438"/>
    </source>
</evidence>
<dbReference type="EC" id="2.7.13.3" evidence="3"/>
<dbReference type="InterPro" id="IPR005467">
    <property type="entry name" value="His_kinase_dom"/>
</dbReference>
<dbReference type="GO" id="GO:0016301">
    <property type="term" value="F:kinase activity"/>
    <property type="evidence" value="ECO:0007669"/>
    <property type="project" value="UniProtKB-KW"/>
</dbReference>
<keyword evidence="9" id="KW-0902">Two-component regulatory system</keyword>
<evidence type="ECO:0000256" key="2">
    <source>
        <dbReference type="ARBA" id="ARBA00004141"/>
    </source>
</evidence>
<evidence type="ECO:0000256" key="11">
    <source>
        <dbReference type="ARBA" id="ARBA00023136"/>
    </source>
</evidence>
<comment type="subcellular location">
    <subcellularLocation>
        <location evidence="2">Membrane</location>
        <topology evidence="2">Multi-pass membrane protein</topology>
    </subcellularLocation>
</comment>
<dbReference type="Proteomes" id="UP001314903">
    <property type="component" value="Unassembled WGS sequence"/>
</dbReference>
<dbReference type="PRINTS" id="PR00344">
    <property type="entry name" value="BCTRLSENSOR"/>
</dbReference>
<dbReference type="Gene3D" id="1.10.287.130">
    <property type="match status" value="1"/>
</dbReference>
<evidence type="ECO:0000313" key="17">
    <source>
        <dbReference type="EMBL" id="MBP2026476.1"/>
    </source>
</evidence>
<dbReference type="CDD" id="cd06225">
    <property type="entry name" value="HAMP"/>
    <property type="match status" value="1"/>
</dbReference>
<comment type="function">
    <text evidence="12">Member of the two-component regulatory system HssS/HssR involved in intracellular heme homeostasis and tempering of staphylococcal virulence. HssS functions as a heme sensor histidine kinase which is autophosphorylated at a histidine residue and transfers its phosphate group to an aspartate residue of HssR. HssR/HssS activates the expression of hrtAB, an efflux pump, in response to extracellular heme, hemin, hemoglobin or blood.</text>
</comment>
<dbReference type="InterPro" id="IPR004358">
    <property type="entry name" value="Sig_transdc_His_kin-like_C"/>
</dbReference>
<dbReference type="InterPro" id="IPR036890">
    <property type="entry name" value="HATPase_C_sf"/>
</dbReference>
<dbReference type="Pfam" id="PF00672">
    <property type="entry name" value="HAMP"/>
    <property type="match status" value="1"/>
</dbReference>
<keyword evidence="7 17" id="KW-0418">Kinase</keyword>
<dbReference type="SMART" id="SM00388">
    <property type="entry name" value="HisKA"/>
    <property type="match status" value="1"/>
</dbReference>
<feature type="domain" description="HAMP" evidence="16">
    <location>
        <begin position="158"/>
        <end position="210"/>
    </location>
</feature>
<dbReference type="SMART" id="SM00304">
    <property type="entry name" value="HAMP"/>
    <property type="match status" value="1"/>
</dbReference>
<dbReference type="PROSITE" id="PS50885">
    <property type="entry name" value="HAMP"/>
    <property type="match status" value="1"/>
</dbReference>
<sequence length="430" mass="49262">MKKISVKLAVAFIILILLSSLLSFLTSAVYMPNLQQEIKESQEAIGILIKDLSEKTDLSNEEISDIISWYTYETSILTHEEEAYINEQEYLILLDGGMIHKPFRRFSGVSTYLMIDDDIMRIQLRQNQNIWKIAASRIWFPGISFVIIGSVLIIFVVRHAVRPIIKLTNATREITLGNFDVEINYNNKDEIGQLTTNFNRMINELKKIDTLRKDFVSNVSHEFKTPIASIQGFAQLLQQDDLSDENRKEYARIISEESSRLSHLTSSMLKLSKLENQEIIQKHKGFYLDEQIRKCILLLEPEWSKKSIDWEINLDRAMITADEELLQQVWINLLINAIKFSSNDGKIIVSLNHLKEGVEISIRDFGKGMSSKTKERIFEKFYQGEEAHDVEGSGLGLSLVKRILDLHGAQINVESSLGEGSEFSVTLNIN</sequence>
<feature type="domain" description="Histidine kinase" evidence="15">
    <location>
        <begin position="218"/>
        <end position="430"/>
    </location>
</feature>
<dbReference type="RefSeq" id="WP_209658586.1">
    <property type="nucleotide sequence ID" value="NZ_JAGGLI010000002.1"/>
</dbReference>